<evidence type="ECO:0000313" key="3">
    <source>
        <dbReference type="WBParaSite" id="NBR_0001159301-mRNA-1"/>
    </source>
</evidence>
<reference evidence="3" key="1">
    <citation type="submission" date="2017-02" db="UniProtKB">
        <authorList>
            <consortium name="WormBaseParasite"/>
        </authorList>
    </citation>
    <scope>IDENTIFICATION</scope>
</reference>
<name>A0A0N4Y694_NIPBR</name>
<sequence>MRRFATNNSSAEAMKKLSEFINELQKVDRDLVEFLRTRNYLQKVEGTFVKRPFLDSLEEAEMHLRENKLDSVGLRSISRQFKRDLKEIQILLCPASFNQSNEGCKPLPHDTRYAVDKFYELSTLLLPNSNNLKRFYESSLDGIHWLEATKNKNRTKEADILNAAIQLATDLSRL</sequence>
<proteinExistence type="predicted"/>
<gene>
    <name evidence="1" type="ORF">NBR_LOCUS11594</name>
</gene>
<evidence type="ECO:0000313" key="1">
    <source>
        <dbReference type="EMBL" id="VDL75183.1"/>
    </source>
</evidence>
<reference evidence="1 2" key="2">
    <citation type="submission" date="2018-11" db="EMBL/GenBank/DDBJ databases">
        <authorList>
            <consortium name="Pathogen Informatics"/>
        </authorList>
    </citation>
    <scope>NUCLEOTIDE SEQUENCE [LARGE SCALE GENOMIC DNA]</scope>
</reference>
<evidence type="ECO:0000313" key="2">
    <source>
        <dbReference type="Proteomes" id="UP000271162"/>
    </source>
</evidence>
<dbReference type="WBParaSite" id="NBR_0001159301-mRNA-1">
    <property type="protein sequence ID" value="NBR_0001159301-mRNA-1"/>
    <property type="gene ID" value="NBR_0001159301"/>
</dbReference>
<protein>
    <submittedName>
        <fullName evidence="3">Translin</fullName>
    </submittedName>
</protein>
<organism evidence="3">
    <name type="scientific">Nippostrongylus brasiliensis</name>
    <name type="common">Rat hookworm</name>
    <dbReference type="NCBI Taxonomy" id="27835"/>
    <lineage>
        <taxon>Eukaryota</taxon>
        <taxon>Metazoa</taxon>
        <taxon>Ecdysozoa</taxon>
        <taxon>Nematoda</taxon>
        <taxon>Chromadorea</taxon>
        <taxon>Rhabditida</taxon>
        <taxon>Rhabditina</taxon>
        <taxon>Rhabditomorpha</taxon>
        <taxon>Strongyloidea</taxon>
        <taxon>Heligmosomidae</taxon>
        <taxon>Nippostrongylus</taxon>
    </lineage>
</organism>
<dbReference type="EMBL" id="UYSL01020558">
    <property type="protein sequence ID" value="VDL75183.1"/>
    <property type="molecule type" value="Genomic_DNA"/>
</dbReference>
<keyword evidence="2" id="KW-1185">Reference proteome</keyword>
<dbReference type="AlphaFoldDB" id="A0A0N4Y694"/>
<dbReference type="Proteomes" id="UP000271162">
    <property type="component" value="Unassembled WGS sequence"/>
</dbReference>
<accession>A0A0N4Y694</accession>